<evidence type="ECO:0000313" key="3">
    <source>
        <dbReference type="Proteomes" id="UP000075799"/>
    </source>
</evidence>
<dbReference type="AlphaFoldDB" id="A0A162FU39"/>
<evidence type="ECO:0000256" key="1">
    <source>
        <dbReference type="SAM" id="SignalP"/>
    </source>
</evidence>
<dbReference type="OrthoDB" id="5293565at2"/>
<dbReference type="RefSeq" id="WP_063209697.1">
    <property type="nucleotide sequence ID" value="NZ_LUKD01000009.1"/>
</dbReference>
<sequence length="173" mass="19889">MSFLRPALLLIPLALFLSSCGELTSSISSIDSWIPESFYYKTLGNCEQGVSFPVLIGAGTQLWTDPSQVRVAQTELYLQKNKTYTARYREFDFHTQLFEKKIESTYALDHRNKEIHFHGLGVAKISYTERGRPFMHLVYSQNYNSTFLMGNNGDFYLYRGFQGLNESSADYCQ</sequence>
<keyword evidence="1" id="KW-0732">Signal</keyword>
<accession>A0A162FU39</accession>
<name>A0A162FU39_BDEBC</name>
<feature type="chain" id="PRO_5007834921" description="Lipoprotein" evidence="1">
    <location>
        <begin position="22"/>
        <end position="173"/>
    </location>
</feature>
<feature type="signal peptide" evidence="1">
    <location>
        <begin position="1"/>
        <end position="21"/>
    </location>
</feature>
<dbReference type="EMBL" id="LUKD01000009">
    <property type="protein sequence ID" value="KYG62296.1"/>
    <property type="molecule type" value="Genomic_DNA"/>
</dbReference>
<evidence type="ECO:0000313" key="2">
    <source>
        <dbReference type="EMBL" id="KYG62296.1"/>
    </source>
</evidence>
<reference evidence="2 3" key="1">
    <citation type="submission" date="2016-03" db="EMBL/GenBank/DDBJ databases">
        <authorList>
            <person name="Ploux O."/>
        </authorList>
    </citation>
    <scope>NUCLEOTIDE SEQUENCE [LARGE SCALE GENOMIC DNA]</scope>
    <source>
        <strain evidence="2 3">EC13</strain>
    </source>
</reference>
<evidence type="ECO:0008006" key="4">
    <source>
        <dbReference type="Google" id="ProtNLM"/>
    </source>
</evidence>
<comment type="caution">
    <text evidence="2">The sequence shown here is derived from an EMBL/GenBank/DDBJ whole genome shotgun (WGS) entry which is preliminary data.</text>
</comment>
<gene>
    <name evidence="2" type="ORF">AZI87_17355</name>
</gene>
<proteinExistence type="predicted"/>
<protein>
    <recommendedName>
        <fullName evidence="4">Lipoprotein</fullName>
    </recommendedName>
</protein>
<dbReference type="Proteomes" id="UP000075799">
    <property type="component" value="Unassembled WGS sequence"/>
</dbReference>
<organism evidence="2 3">
    <name type="scientific">Bdellovibrio bacteriovorus</name>
    <dbReference type="NCBI Taxonomy" id="959"/>
    <lineage>
        <taxon>Bacteria</taxon>
        <taxon>Pseudomonadati</taxon>
        <taxon>Bdellovibrionota</taxon>
        <taxon>Bdellovibrionia</taxon>
        <taxon>Bdellovibrionales</taxon>
        <taxon>Pseudobdellovibrionaceae</taxon>
        <taxon>Bdellovibrio</taxon>
    </lineage>
</organism>
<dbReference type="PROSITE" id="PS51257">
    <property type="entry name" value="PROKAR_LIPOPROTEIN"/>
    <property type="match status" value="1"/>
</dbReference>